<dbReference type="PANTHER" id="PTHR43347">
    <property type="entry name" value="ACYL-COA SYNTHETASE"/>
    <property type="match status" value="1"/>
</dbReference>
<evidence type="ECO:0000256" key="2">
    <source>
        <dbReference type="ARBA" id="ARBA00040004"/>
    </source>
</evidence>
<keyword evidence="7" id="KW-1185">Reference proteome</keyword>
<evidence type="ECO:0000259" key="5">
    <source>
        <dbReference type="Pfam" id="PF00501"/>
    </source>
</evidence>
<dbReference type="SUPFAM" id="SSF56801">
    <property type="entry name" value="Acetyl-CoA synthetase-like"/>
    <property type="match status" value="1"/>
</dbReference>
<dbReference type="GO" id="GO:0005759">
    <property type="term" value="C:mitochondrial matrix"/>
    <property type="evidence" value="ECO:0007669"/>
    <property type="project" value="TreeGrafter"/>
</dbReference>
<comment type="catalytic activity">
    <reaction evidence="4">
        <text>butanoate + ATP + CoA = butanoyl-CoA + AMP + diphosphate</text>
        <dbReference type="Rhea" id="RHEA:46172"/>
        <dbReference type="ChEBI" id="CHEBI:17968"/>
        <dbReference type="ChEBI" id="CHEBI:30616"/>
        <dbReference type="ChEBI" id="CHEBI:33019"/>
        <dbReference type="ChEBI" id="CHEBI:57287"/>
        <dbReference type="ChEBI" id="CHEBI:57371"/>
        <dbReference type="ChEBI" id="CHEBI:456215"/>
    </reaction>
    <physiologicalReaction direction="left-to-right" evidence="4">
        <dbReference type="Rhea" id="RHEA:46173"/>
    </physiologicalReaction>
</comment>
<feature type="non-terminal residue" evidence="6">
    <location>
        <position position="1"/>
    </location>
</feature>
<dbReference type="PANTHER" id="PTHR43347:SF3">
    <property type="entry name" value="ACYL-COA SYNTHETASE SHORT-CHAIN FAMILY MEMBER 3, MITOCHONDRIAL"/>
    <property type="match status" value="1"/>
</dbReference>
<accession>A0A1A6HB90</accession>
<dbReference type="Proteomes" id="UP000092124">
    <property type="component" value="Unassembled WGS sequence"/>
</dbReference>
<dbReference type="GO" id="GO:0050218">
    <property type="term" value="F:propionate-CoA ligase activity"/>
    <property type="evidence" value="ECO:0007669"/>
    <property type="project" value="TreeGrafter"/>
</dbReference>
<dbReference type="OrthoDB" id="10253869at2759"/>
<evidence type="ECO:0000256" key="1">
    <source>
        <dbReference type="ARBA" id="ARBA00013275"/>
    </source>
</evidence>
<dbReference type="InterPro" id="IPR042099">
    <property type="entry name" value="ANL_N_sf"/>
</dbReference>
<dbReference type="STRING" id="56216.A0A1A6HB90"/>
<evidence type="ECO:0000313" key="7">
    <source>
        <dbReference type="Proteomes" id="UP000092124"/>
    </source>
</evidence>
<reference evidence="6 7" key="1">
    <citation type="submission" date="2016-06" db="EMBL/GenBank/DDBJ databases">
        <title>The Draft Genome Sequence and Annotation of the Desert Woodrat Neotoma lepida.</title>
        <authorList>
            <person name="Campbell M."/>
            <person name="Oakeson K.F."/>
            <person name="Yandell M."/>
            <person name="Halpert J.R."/>
            <person name="Dearing D."/>
        </authorList>
    </citation>
    <scope>NUCLEOTIDE SEQUENCE [LARGE SCALE GENOMIC DNA]</scope>
    <source>
        <strain evidence="6">417</strain>
        <tissue evidence="6">Liver</tissue>
    </source>
</reference>
<feature type="non-terminal residue" evidence="6">
    <location>
        <position position="123"/>
    </location>
</feature>
<dbReference type="EMBL" id="LZPO01036502">
    <property type="protein sequence ID" value="OBS75564.1"/>
    <property type="molecule type" value="Genomic_DNA"/>
</dbReference>
<dbReference type="Gene3D" id="3.40.50.12780">
    <property type="entry name" value="N-terminal domain of ligase-like"/>
    <property type="match status" value="1"/>
</dbReference>
<evidence type="ECO:0000256" key="3">
    <source>
        <dbReference type="ARBA" id="ARBA00042755"/>
    </source>
</evidence>
<gene>
    <name evidence="6" type="ORF">A6R68_17984</name>
</gene>
<dbReference type="InterPro" id="IPR000873">
    <property type="entry name" value="AMP-dep_synth/lig_dom"/>
</dbReference>
<evidence type="ECO:0000256" key="4">
    <source>
        <dbReference type="ARBA" id="ARBA00047935"/>
    </source>
</evidence>
<comment type="caution">
    <text evidence="6">The sequence shown here is derived from an EMBL/GenBank/DDBJ whole genome shotgun (WGS) entry which is preliminary data.</text>
</comment>
<dbReference type="AlphaFoldDB" id="A0A1A6HB90"/>
<dbReference type="GO" id="GO:0003987">
    <property type="term" value="F:acetate-CoA ligase activity"/>
    <property type="evidence" value="ECO:0007669"/>
    <property type="project" value="UniProtKB-EC"/>
</dbReference>
<evidence type="ECO:0000313" key="6">
    <source>
        <dbReference type="EMBL" id="OBS75564.1"/>
    </source>
</evidence>
<name>A0A1A6HB90_NEOLE</name>
<sequence length="123" mass="12970">NTGQPALLKFAVATLNAGGITLGTCTNQIEAAFRESLLLVVTDHKADHSPAIESSYANLPTVSKLAGVLVKQGVKKGDTVVIYMPMIPQAMYTMLACARIGAIHSLIFGGFASKELSTRIDHA</sequence>
<dbReference type="InterPro" id="IPR023591">
    <property type="entry name" value="Ribosomal_uS2_flav_dom_sf"/>
</dbReference>
<proteinExistence type="predicted"/>
<dbReference type="Pfam" id="PF00501">
    <property type="entry name" value="AMP-binding"/>
    <property type="match status" value="1"/>
</dbReference>
<feature type="domain" description="AMP-dependent synthetase/ligase" evidence="5">
    <location>
        <begin position="61"/>
        <end position="123"/>
    </location>
</feature>
<organism evidence="6 7">
    <name type="scientific">Neotoma lepida</name>
    <name type="common">Desert woodrat</name>
    <dbReference type="NCBI Taxonomy" id="56216"/>
    <lineage>
        <taxon>Eukaryota</taxon>
        <taxon>Metazoa</taxon>
        <taxon>Chordata</taxon>
        <taxon>Craniata</taxon>
        <taxon>Vertebrata</taxon>
        <taxon>Euteleostomi</taxon>
        <taxon>Mammalia</taxon>
        <taxon>Eutheria</taxon>
        <taxon>Euarchontoglires</taxon>
        <taxon>Glires</taxon>
        <taxon>Rodentia</taxon>
        <taxon>Myomorpha</taxon>
        <taxon>Muroidea</taxon>
        <taxon>Cricetidae</taxon>
        <taxon>Neotominae</taxon>
        <taxon>Neotoma</taxon>
    </lineage>
</organism>
<dbReference type="SUPFAM" id="SSF52313">
    <property type="entry name" value="Ribosomal protein S2"/>
    <property type="match status" value="1"/>
</dbReference>
<dbReference type="EC" id="6.2.1.1" evidence="1"/>
<protein>
    <recommendedName>
        <fullName evidence="2">Acyl-CoA synthetase short-chain family member 3, mitochondrial</fullName>
        <ecNumber evidence="1">6.2.1.1</ecNumber>
    </recommendedName>
    <alternativeName>
        <fullName evidence="3">Acetate--CoA ligase 3</fullName>
    </alternativeName>
</protein>